<name>A0ABT4BF08_9ACTN</name>
<dbReference type="RefSeq" id="WP_267568716.1">
    <property type="nucleotide sequence ID" value="NZ_JAPNTZ010000018.1"/>
</dbReference>
<evidence type="ECO:0008006" key="3">
    <source>
        <dbReference type="Google" id="ProtNLM"/>
    </source>
</evidence>
<dbReference type="EMBL" id="JAPNTZ010000018">
    <property type="protein sequence ID" value="MCY1144163.1"/>
    <property type="molecule type" value="Genomic_DNA"/>
</dbReference>
<keyword evidence="2" id="KW-1185">Reference proteome</keyword>
<protein>
    <recommendedName>
        <fullName evidence="3">Hemerythrin</fullName>
    </recommendedName>
</protein>
<organism evidence="1 2">
    <name type="scientific">Paractinoplanes pyxinae</name>
    <dbReference type="NCBI Taxonomy" id="2997416"/>
    <lineage>
        <taxon>Bacteria</taxon>
        <taxon>Bacillati</taxon>
        <taxon>Actinomycetota</taxon>
        <taxon>Actinomycetes</taxon>
        <taxon>Micromonosporales</taxon>
        <taxon>Micromonosporaceae</taxon>
        <taxon>Paractinoplanes</taxon>
    </lineage>
</organism>
<gene>
    <name evidence="1" type="ORF">OWR29_39740</name>
</gene>
<sequence length="81" mass="9208">MPLSYPTQPGDIDHLIADDHAIVERQFQHLEAGRGDRRTLVDQIGFELALHAFAEELCCIRHGSNWAWKKRTRTPAGNISE</sequence>
<proteinExistence type="predicted"/>
<accession>A0ABT4BF08</accession>
<dbReference type="Proteomes" id="UP001151002">
    <property type="component" value="Unassembled WGS sequence"/>
</dbReference>
<evidence type="ECO:0000313" key="2">
    <source>
        <dbReference type="Proteomes" id="UP001151002"/>
    </source>
</evidence>
<comment type="caution">
    <text evidence="1">The sequence shown here is derived from an EMBL/GenBank/DDBJ whole genome shotgun (WGS) entry which is preliminary data.</text>
</comment>
<evidence type="ECO:0000313" key="1">
    <source>
        <dbReference type="EMBL" id="MCY1144163.1"/>
    </source>
</evidence>
<reference evidence="1" key="1">
    <citation type="submission" date="2022-11" db="EMBL/GenBank/DDBJ databases">
        <authorList>
            <person name="Somphong A."/>
            <person name="Phongsopitanun W."/>
        </authorList>
    </citation>
    <scope>NUCLEOTIDE SEQUENCE</scope>
    <source>
        <strain evidence="1">Pm04-4</strain>
    </source>
</reference>